<accession>A0A5Q5BFI6</accession>
<evidence type="ECO:0000313" key="1">
    <source>
        <dbReference type="EMBL" id="ABG06955.1"/>
    </source>
</evidence>
<proteinExistence type="predicted"/>
<protein>
    <submittedName>
        <fullName evidence="1">Uncharacterized protein</fullName>
    </submittedName>
</protein>
<reference evidence="1" key="1">
    <citation type="submission" date="2006-06" db="EMBL/GenBank/DDBJ databases">
        <title>Complete sequence of chromosome of Mycobacterium sp. MCS.</title>
        <authorList>
            <consortium name="US DOE Joint Genome Institute"/>
            <person name="Copeland A."/>
            <person name="Lucas S."/>
            <person name="Lapidus A."/>
            <person name="Barry K."/>
            <person name="Detter J.C."/>
            <person name="Glavina del Rio T."/>
            <person name="Hammon N."/>
            <person name="Israni S."/>
            <person name="Dalin E."/>
            <person name="Tice H."/>
            <person name="Pitluck S."/>
            <person name="Martinez M."/>
            <person name="Schmutz J."/>
            <person name="Larimer F."/>
            <person name="Land M."/>
            <person name="Hauser L."/>
            <person name="Kyrpides N."/>
            <person name="Kim E."/>
            <person name="Miller C.D."/>
            <person name="Hughes J.E."/>
            <person name="Anderson A.J."/>
            <person name="Sims R.C."/>
            <person name="Richardson P."/>
        </authorList>
    </citation>
    <scope>NUCLEOTIDE SEQUENCE [LARGE SCALE GENOMIC DNA]</scope>
    <source>
        <strain evidence="1">MCS</strain>
    </source>
</reference>
<dbReference type="KEGG" id="mmc:Mmcs_0838"/>
<dbReference type="AlphaFoldDB" id="A0A5Q5BFI6"/>
<dbReference type="EMBL" id="CP000384">
    <property type="protein sequence ID" value="ABG06955.1"/>
    <property type="molecule type" value="Genomic_DNA"/>
</dbReference>
<organism evidence="1">
    <name type="scientific">Mycobacterium sp. (strain MCS)</name>
    <dbReference type="NCBI Taxonomy" id="164756"/>
    <lineage>
        <taxon>Bacteria</taxon>
        <taxon>Bacillati</taxon>
        <taxon>Actinomycetota</taxon>
        <taxon>Actinomycetes</taxon>
        <taxon>Mycobacteriales</taxon>
        <taxon>Mycobacteriaceae</taxon>
        <taxon>Mycobacterium</taxon>
    </lineage>
</organism>
<gene>
    <name evidence="1" type="ordered locus">Mmcs_0838</name>
</gene>
<sequence>MRCPCNRSERRFSPQNRWVGNDRQGWHPRGLEEFYVCDVRSRQGAGKAYEDKSLKEILDASPAALASVTDADAKALQKAFNIKTVRQFGTNKFFAFAALV</sequence>
<name>A0A5Q5BFI6_MYCSS</name>